<organism evidence="3 4">
    <name type="scientific">Desertihabitans brevis</name>
    <dbReference type="NCBI Taxonomy" id="2268447"/>
    <lineage>
        <taxon>Bacteria</taxon>
        <taxon>Bacillati</taxon>
        <taxon>Actinomycetota</taxon>
        <taxon>Actinomycetes</taxon>
        <taxon>Propionibacteriales</taxon>
        <taxon>Propionibacteriaceae</taxon>
        <taxon>Desertihabitans</taxon>
    </lineage>
</organism>
<proteinExistence type="predicted"/>
<feature type="transmembrane region" description="Helical" evidence="2">
    <location>
        <begin position="43"/>
        <end position="63"/>
    </location>
</feature>
<protein>
    <submittedName>
        <fullName evidence="3">Uncharacterized protein</fullName>
    </submittedName>
</protein>
<reference evidence="3 4" key="1">
    <citation type="submission" date="2018-07" db="EMBL/GenBank/DDBJ databases">
        <title>Desertimonas flava gen. nov. sp. nov.</title>
        <authorList>
            <person name="Liu S."/>
        </authorList>
    </citation>
    <scope>NUCLEOTIDE SEQUENCE [LARGE SCALE GENOMIC DNA]</scope>
    <source>
        <strain evidence="3 4">16Sb5-5</strain>
    </source>
</reference>
<sequence length="229" mass="24985">MSTSSQHGASVAPSGRTLSIAVFAVGAVVAVAAAFGTEWIIRAGLAVAVLAGGLALLLAWRAAARALRQQRERHAETLRAQVSAHRDEVRTERANTMAVLDTLEERFANQRKHTEVLEHRVTTLRSQVADLRHQIARLLPEVSTLRGDKAALTAQVAERDATLVELRAELARREAELVSLSGGEVVHHPRMLDQLPTAEQIWADGDHPTVIDLRAVNGLEFDEQSRKQA</sequence>
<accession>A0A367YTH1</accession>
<evidence type="ECO:0000256" key="1">
    <source>
        <dbReference type="SAM" id="Coils"/>
    </source>
</evidence>
<name>A0A367YTH1_9ACTN</name>
<keyword evidence="4" id="KW-1185">Reference proteome</keyword>
<dbReference type="AlphaFoldDB" id="A0A367YTH1"/>
<evidence type="ECO:0000313" key="4">
    <source>
        <dbReference type="Proteomes" id="UP000252770"/>
    </source>
</evidence>
<dbReference type="Proteomes" id="UP000252770">
    <property type="component" value="Unassembled WGS sequence"/>
</dbReference>
<keyword evidence="1" id="KW-0175">Coiled coil</keyword>
<feature type="transmembrane region" description="Helical" evidence="2">
    <location>
        <begin position="20"/>
        <end position="37"/>
    </location>
</feature>
<keyword evidence="2" id="KW-1133">Transmembrane helix</keyword>
<dbReference type="RefSeq" id="WP_114127042.1">
    <property type="nucleotide sequence ID" value="NZ_QOUI01000007.1"/>
</dbReference>
<comment type="caution">
    <text evidence="3">The sequence shown here is derived from an EMBL/GenBank/DDBJ whole genome shotgun (WGS) entry which is preliminary data.</text>
</comment>
<keyword evidence="2" id="KW-0472">Membrane</keyword>
<evidence type="ECO:0000313" key="3">
    <source>
        <dbReference type="EMBL" id="RCK69186.1"/>
    </source>
</evidence>
<gene>
    <name evidence="3" type="ORF">DT076_12690</name>
</gene>
<evidence type="ECO:0000256" key="2">
    <source>
        <dbReference type="SAM" id="Phobius"/>
    </source>
</evidence>
<dbReference type="EMBL" id="QOUI01000007">
    <property type="protein sequence ID" value="RCK69186.1"/>
    <property type="molecule type" value="Genomic_DNA"/>
</dbReference>
<dbReference type="SUPFAM" id="SSF161270">
    <property type="entry name" value="PspA lactotransferrin-binding region"/>
    <property type="match status" value="1"/>
</dbReference>
<feature type="coiled-coil region" evidence="1">
    <location>
        <begin position="75"/>
        <end position="106"/>
    </location>
</feature>
<dbReference type="Gene3D" id="1.10.287.1490">
    <property type="match status" value="1"/>
</dbReference>
<keyword evidence="2" id="KW-0812">Transmembrane</keyword>